<dbReference type="RefSeq" id="WP_006281266.1">
    <property type="nucleotide sequence ID" value="NZ_BPTR01000001.1"/>
</dbReference>
<dbReference type="GeneID" id="72479405"/>
<evidence type="ECO:0000313" key="1">
    <source>
        <dbReference type="EMBL" id="GJG27533.1"/>
    </source>
</evidence>
<organism evidence="1 2">
    <name type="scientific">Segatella bryantii</name>
    <name type="common">Prevotella bryantii</name>
    <dbReference type="NCBI Taxonomy" id="77095"/>
    <lineage>
        <taxon>Bacteria</taxon>
        <taxon>Pseudomonadati</taxon>
        <taxon>Bacteroidota</taxon>
        <taxon>Bacteroidia</taxon>
        <taxon>Bacteroidales</taxon>
        <taxon>Prevotellaceae</taxon>
        <taxon>Segatella</taxon>
    </lineage>
</organism>
<sequence>MFKRHPRSLEAILLNFIRTEGLETPLLQKRLIDSWPVVVGPSIAALTGEKYIKNQTLFVKILSPALRQDLSMMRSKLVERLNAEVQAQIITEIRFY</sequence>
<evidence type="ECO:0000313" key="2">
    <source>
        <dbReference type="Proteomes" id="UP000887043"/>
    </source>
</evidence>
<dbReference type="AlphaFoldDB" id="A0AA37ME19"/>
<gene>
    <name evidence="1" type="ORF">PRRU23_12330</name>
</gene>
<name>A0AA37ME19_SEGBR</name>
<accession>A0AA37ME19</accession>
<dbReference type="PANTHER" id="PTHR36456:SF1">
    <property type="entry name" value="UPF0232 PROTEIN SCO3875"/>
    <property type="match status" value="1"/>
</dbReference>
<protein>
    <recommendedName>
        <fullName evidence="3">DUF721 domain-containing protein</fullName>
    </recommendedName>
</protein>
<reference evidence="1" key="1">
    <citation type="submission" date="2021-08" db="EMBL/GenBank/DDBJ databases">
        <title>Prevotella lacticifex sp. nov., isolated from rumen of cow.</title>
        <authorList>
            <person name="Shinkai T."/>
            <person name="Ikeyama N."/>
            <person name="Kumagai M."/>
            <person name="Ohmori H."/>
            <person name="Sakamoto M."/>
            <person name="Ohkuma M."/>
            <person name="Mitsumori M."/>
        </authorList>
    </citation>
    <scope>NUCLEOTIDE SEQUENCE</scope>
    <source>
        <strain evidence="1">DSM 11371</strain>
    </source>
</reference>
<evidence type="ECO:0008006" key="3">
    <source>
        <dbReference type="Google" id="ProtNLM"/>
    </source>
</evidence>
<dbReference type="PANTHER" id="PTHR36456">
    <property type="entry name" value="UPF0232 PROTEIN SCO3875"/>
    <property type="match status" value="1"/>
</dbReference>
<dbReference type="InterPro" id="IPR007922">
    <property type="entry name" value="DciA-like"/>
</dbReference>
<dbReference type="Pfam" id="PF05258">
    <property type="entry name" value="DciA"/>
    <property type="match status" value="1"/>
</dbReference>
<proteinExistence type="predicted"/>
<dbReference type="EMBL" id="BPTR01000001">
    <property type="protein sequence ID" value="GJG27533.1"/>
    <property type="molecule type" value="Genomic_DNA"/>
</dbReference>
<dbReference type="Proteomes" id="UP000887043">
    <property type="component" value="Unassembled WGS sequence"/>
</dbReference>
<comment type="caution">
    <text evidence="1">The sequence shown here is derived from an EMBL/GenBank/DDBJ whole genome shotgun (WGS) entry which is preliminary data.</text>
</comment>